<dbReference type="InterPro" id="IPR015946">
    <property type="entry name" value="KH_dom-like_a/b"/>
</dbReference>
<feature type="transmembrane region" description="Helical" evidence="1">
    <location>
        <begin position="40"/>
        <end position="59"/>
    </location>
</feature>
<sequence>MEMIIDFPGGARVDAHFGPYTVKTDQPPMGGGEGSAPTPFAVFLASIGTCAGIYVLGFCRQRGLPTDGIRIIQRIRSNPSTGMVDEIDLEIQVPPTFPQKYYDALVRSAEQCAVKKHLERPPRFNVHTEVVGQPA</sequence>
<keyword evidence="1" id="KW-0812">Transmembrane</keyword>
<dbReference type="EC" id="1.11.1.-" evidence="2"/>
<accession>A0ABU3NMX3</accession>
<dbReference type="GO" id="GO:0004601">
    <property type="term" value="F:peroxidase activity"/>
    <property type="evidence" value="ECO:0007669"/>
    <property type="project" value="UniProtKB-KW"/>
</dbReference>
<evidence type="ECO:0000256" key="1">
    <source>
        <dbReference type="SAM" id="Phobius"/>
    </source>
</evidence>
<organism evidence="2 3">
    <name type="scientific">Thermanaerothrix solaris</name>
    <dbReference type="NCBI Taxonomy" id="3058434"/>
    <lineage>
        <taxon>Bacteria</taxon>
        <taxon>Bacillati</taxon>
        <taxon>Chloroflexota</taxon>
        <taxon>Anaerolineae</taxon>
        <taxon>Anaerolineales</taxon>
        <taxon>Anaerolineaceae</taxon>
        <taxon>Thermanaerothrix</taxon>
    </lineage>
</organism>
<dbReference type="EMBL" id="JAUHMF010000001">
    <property type="protein sequence ID" value="MDT8898205.1"/>
    <property type="molecule type" value="Genomic_DNA"/>
</dbReference>
<keyword evidence="3" id="KW-1185">Reference proteome</keyword>
<name>A0ABU3NMX3_9CHLR</name>
<dbReference type="RefSeq" id="WP_315624850.1">
    <property type="nucleotide sequence ID" value="NZ_JAUHMF010000001.1"/>
</dbReference>
<dbReference type="PANTHER" id="PTHR39624:SF2">
    <property type="entry name" value="OSMC-LIKE PROTEIN"/>
    <property type="match status" value="1"/>
</dbReference>
<dbReference type="InterPro" id="IPR036102">
    <property type="entry name" value="OsmC/Ohrsf"/>
</dbReference>
<dbReference type="SUPFAM" id="SSF82784">
    <property type="entry name" value="OsmC-like"/>
    <property type="match status" value="1"/>
</dbReference>
<protein>
    <submittedName>
        <fullName evidence="2">OsmC family protein</fullName>
        <ecNumber evidence="2">1.11.1.-</ecNumber>
    </submittedName>
</protein>
<keyword evidence="2" id="KW-0575">Peroxidase</keyword>
<dbReference type="Gene3D" id="3.30.300.20">
    <property type="match status" value="1"/>
</dbReference>
<dbReference type="Proteomes" id="UP001254165">
    <property type="component" value="Unassembled WGS sequence"/>
</dbReference>
<keyword evidence="1" id="KW-1133">Transmembrane helix</keyword>
<dbReference type="PANTHER" id="PTHR39624">
    <property type="entry name" value="PROTEIN INVOLVED IN RIMO-MEDIATED BETA-METHYLTHIOLATION OF RIBOSOMAL PROTEIN S12 YCAO"/>
    <property type="match status" value="1"/>
</dbReference>
<proteinExistence type="predicted"/>
<gene>
    <name evidence="2" type="ORF">QYE77_07980</name>
</gene>
<dbReference type="InterPro" id="IPR003718">
    <property type="entry name" value="OsmC/Ohr_fam"/>
</dbReference>
<evidence type="ECO:0000313" key="2">
    <source>
        <dbReference type="EMBL" id="MDT8898205.1"/>
    </source>
</evidence>
<keyword evidence="1" id="KW-0472">Membrane</keyword>
<dbReference type="Pfam" id="PF02566">
    <property type="entry name" value="OsmC"/>
    <property type="match status" value="1"/>
</dbReference>
<keyword evidence="2" id="KW-0560">Oxidoreductase</keyword>
<comment type="caution">
    <text evidence="2">The sequence shown here is derived from an EMBL/GenBank/DDBJ whole genome shotgun (WGS) entry which is preliminary data.</text>
</comment>
<reference evidence="2 3" key="1">
    <citation type="submission" date="2023-07" db="EMBL/GenBank/DDBJ databases">
        <title>Novel species of Thermanaerothrix with wide hydrolytic capabilities.</title>
        <authorList>
            <person name="Zayulina K.S."/>
            <person name="Podosokorskaya O.A."/>
            <person name="Elcheninov A.G."/>
        </authorList>
    </citation>
    <scope>NUCLEOTIDE SEQUENCE [LARGE SCALE GENOMIC DNA]</scope>
    <source>
        <strain evidence="2 3">4228-RoL</strain>
    </source>
</reference>
<evidence type="ECO:0000313" key="3">
    <source>
        <dbReference type="Proteomes" id="UP001254165"/>
    </source>
</evidence>